<dbReference type="EMBL" id="GL883172">
    <property type="protein sequence ID" value="EGF98633.1"/>
    <property type="molecule type" value="Genomic_DNA"/>
</dbReference>
<gene>
    <name evidence="1" type="ORF">MELLADRAFT_113384</name>
</gene>
<dbReference type="VEuPathDB" id="FungiDB:MELLADRAFT_113384"/>
<evidence type="ECO:0000313" key="1">
    <source>
        <dbReference type="EMBL" id="EGF98633.1"/>
    </source>
</evidence>
<dbReference type="AlphaFoldDB" id="F4S9P4"/>
<dbReference type="KEGG" id="mlr:MELLADRAFT_113384"/>
<dbReference type="GeneID" id="18924962"/>
<keyword evidence="2" id="KW-1185">Reference proteome</keyword>
<protein>
    <submittedName>
        <fullName evidence="1">Uncharacterized protein</fullName>
    </submittedName>
</protein>
<dbReference type="RefSeq" id="XP_007418117.1">
    <property type="nucleotide sequence ID" value="XM_007418055.1"/>
</dbReference>
<proteinExistence type="predicted"/>
<dbReference type="InParanoid" id="F4S9P4"/>
<sequence>MSTKQKTSNEQSNTPVFTLTAADITKAKENLGDETQYKHLLENGSNFIEWKKNTTRALKALIGIKNYWDNPLPVSNYIERKRDGLAMSVINKTIHQTLKVVTDDANTANNAMDSLQNHFRKGGRTAQFSLFDKLIHLRLNLNESEMITHMSNIDAIISEIESTGFTWTSDSVKGLFYQIHMPAEMTKEINKELDNKYDKKSPNFKLKDVKAAIQIYLAREKTASETITISNLSTQVETILQPVIHALLETSENQSYEMEARTRALDKARQRTTTIARLPYVNARICCRRSEG</sequence>
<evidence type="ECO:0000313" key="2">
    <source>
        <dbReference type="Proteomes" id="UP000001072"/>
    </source>
</evidence>
<dbReference type="HOGENOM" id="CLU_980330_0_0_1"/>
<organism evidence="2">
    <name type="scientific">Melampsora larici-populina (strain 98AG31 / pathotype 3-4-7)</name>
    <name type="common">Poplar leaf rust fungus</name>
    <dbReference type="NCBI Taxonomy" id="747676"/>
    <lineage>
        <taxon>Eukaryota</taxon>
        <taxon>Fungi</taxon>
        <taxon>Dikarya</taxon>
        <taxon>Basidiomycota</taxon>
        <taxon>Pucciniomycotina</taxon>
        <taxon>Pucciniomycetes</taxon>
        <taxon>Pucciniales</taxon>
        <taxon>Melampsoraceae</taxon>
        <taxon>Melampsora</taxon>
    </lineage>
</organism>
<dbReference type="Proteomes" id="UP000001072">
    <property type="component" value="Unassembled WGS sequence"/>
</dbReference>
<accession>F4S9P4</accession>
<name>F4S9P4_MELLP</name>
<reference evidence="2" key="1">
    <citation type="journal article" date="2011" name="Proc. Natl. Acad. Sci. U.S.A.">
        <title>Obligate biotrophy features unraveled by the genomic analysis of rust fungi.</title>
        <authorList>
            <person name="Duplessis S."/>
            <person name="Cuomo C.A."/>
            <person name="Lin Y.-C."/>
            <person name="Aerts A."/>
            <person name="Tisserant E."/>
            <person name="Veneault-Fourrey C."/>
            <person name="Joly D.L."/>
            <person name="Hacquard S."/>
            <person name="Amselem J."/>
            <person name="Cantarel B.L."/>
            <person name="Chiu R."/>
            <person name="Coutinho P.M."/>
            <person name="Feau N."/>
            <person name="Field M."/>
            <person name="Frey P."/>
            <person name="Gelhaye E."/>
            <person name="Goldberg J."/>
            <person name="Grabherr M.G."/>
            <person name="Kodira C.D."/>
            <person name="Kohler A."/>
            <person name="Kuees U."/>
            <person name="Lindquist E.A."/>
            <person name="Lucas S.M."/>
            <person name="Mago R."/>
            <person name="Mauceli E."/>
            <person name="Morin E."/>
            <person name="Murat C."/>
            <person name="Pangilinan J.L."/>
            <person name="Park R."/>
            <person name="Pearson M."/>
            <person name="Quesneville H."/>
            <person name="Rouhier N."/>
            <person name="Sakthikumar S."/>
            <person name="Salamov A.A."/>
            <person name="Schmutz J."/>
            <person name="Selles B."/>
            <person name="Shapiro H."/>
            <person name="Tanguay P."/>
            <person name="Tuskan G.A."/>
            <person name="Henrissat B."/>
            <person name="Van de Peer Y."/>
            <person name="Rouze P."/>
            <person name="Ellis J.G."/>
            <person name="Dodds P.N."/>
            <person name="Schein J.E."/>
            <person name="Zhong S."/>
            <person name="Hamelin R.C."/>
            <person name="Grigoriev I.V."/>
            <person name="Szabo L.J."/>
            <person name="Martin F."/>
        </authorList>
    </citation>
    <scope>NUCLEOTIDE SEQUENCE [LARGE SCALE GENOMIC DNA]</scope>
    <source>
        <strain evidence="2">98AG31 / pathotype 3-4-7</strain>
    </source>
</reference>